<dbReference type="AlphaFoldDB" id="A0A409X059"/>
<reference evidence="2 3" key="1">
    <citation type="journal article" date="2018" name="Evol. Lett.">
        <title>Horizontal gene cluster transfer increased hallucinogenic mushroom diversity.</title>
        <authorList>
            <person name="Reynolds H.T."/>
            <person name="Vijayakumar V."/>
            <person name="Gluck-Thaler E."/>
            <person name="Korotkin H.B."/>
            <person name="Matheny P.B."/>
            <person name="Slot J.C."/>
        </authorList>
    </citation>
    <scope>NUCLEOTIDE SEQUENCE [LARGE SCALE GENOMIC DNA]</scope>
    <source>
        <strain evidence="2 3">2631</strain>
    </source>
</reference>
<dbReference type="Proteomes" id="UP000283269">
    <property type="component" value="Unassembled WGS sequence"/>
</dbReference>
<comment type="caution">
    <text evidence="2">The sequence shown here is derived from an EMBL/GenBank/DDBJ whole genome shotgun (WGS) entry which is preliminary data.</text>
</comment>
<sequence length="138" mass="13473">MPPPPPPLALPLTSTIITIISHILIPITAMWNSSNAAVHHSTGLSSGFGMGGVFDMGLTNWFGTEPSSGPGAAAGVGSTSLSANGELGSLVEGGIMNTDELVLESVASSSSSSSSSVASVVRVVGGSGGTSTLSFALG</sequence>
<evidence type="ECO:0000313" key="2">
    <source>
        <dbReference type="EMBL" id="PPQ84165.1"/>
    </source>
</evidence>
<feature type="transmembrane region" description="Helical" evidence="1">
    <location>
        <begin position="12"/>
        <end position="31"/>
    </location>
</feature>
<organism evidence="2 3">
    <name type="scientific">Psilocybe cyanescens</name>
    <dbReference type="NCBI Taxonomy" id="93625"/>
    <lineage>
        <taxon>Eukaryota</taxon>
        <taxon>Fungi</taxon>
        <taxon>Dikarya</taxon>
        <taxon>Basidiomycota</taxon>
        <taxon>Agaricomycotina</taxon>
        <taxon>Agaricomycetes</taxon>
        <taxon>Agaricomycetidae</taxon>
        <taxon>Agaricales</taxon>
        <taxon>Agaricineae</taxon>
        <taxon>Strophariaceae</taxon>
        <taxon>Psilocybe</taxon>
    </lineage>
</organism>
<name>A0A409X059_PSICY</name>
<proteinExistence type="predicted"/>
<evidence type="ECO:0000256" key="1">
    <source>
        <dbReference type="SAM" id="Phobius"/>
    </source>
</evidence>
<evidence type="ECO:0000313" key="3">
    <source>
        <dbReference type="Proteomes" id="UP000283269"/>
    </source>
</evidence>
<gene>
    <name evidence="2" type="ORF">CVT25_002031</name>
</gene>
<keyword evidence="1" id="KW-1133">Transmembrane helix</keyword>
<protein>
    <submittedName>
        <fullName evidence="2">Uncharacterized protein</fullName>
    </submittedName>
</protein>
<dbReference type="EMBL" id="NHYD01002923">
    <property type="protein sequence ID" value="PPQ84165.1"/>
    <property type="molecule type" value="Genomic_DNA"/>
</dbReference>
<keyword evidence="1" id="KW-0472">Membrane</keyword>
<accession>A0A409X059</accession>
<keyword evidence="3" id="KW-1185">Reference proteome</keyword>
<dbReference type="InParanoid" id="A0A409X059"/>
<keyword evidence="1" id="KW-0812">Transmembrane</keyword>